<accession>A0A377VSI1</accession>
<organism evidence="2 3">
    <name type="scientific">Klebsiella pneumoniae</name>
    <dbReference type="NCBI Taxonomy" id="573"/>
    <lineage>
        <taxon>Bacteria</taxon>
        <taxon>Pseudomonadati</taxon>
        <taxon>Pseudomonadota</taxon>
        <taxon>Gammaproteobacteria</taxon>
        <taxon>Enterobacterales</taxon>
        <taxon>Enterobacteriaceae</taxon>
        <taxon>Klebsiella/Raoultella group</taxon>
        <taxon>Klebsiella</taxon>
        <taxon>Klebsiella pneumoniae complex</taxon>
    </lineage>
</organism>
<evidence type="ECO:0000313" key="3">
    <source>
        <dbReference type="Proteomes" id="UP000255099"/>
    </source>
</evidence>
<reference evidence="2 3" key="1">
    <citation type="submission" date="2018-06" db="EMBL/GenBank/DDBJ databases">
        <authorList>
            <consortium name="Pathogen Informatics"/>
            <person name="Doyle S."/>
        </authorList>
    </citation>
    <scope>NUCLEOTIDE SEQUENCE [LARGE SCALE GENOMIC DNA]</scope>
    <source>
        <strain evidence="2 3">NCTC9637</strain>
    </source>
</reference>
<evidence type="ECO:0000259" key="1">
    <source>
        <dbReference type="Pfam" id="PF18563"/>
    </source>
</evidence>
<dbReference type="AlphaFoldDB" id="A0A377VSI1"/>
<feature type="domain" description="TubC N-terminal docking" evidence="1">
    <location>
        <begin position="9"/>
        <end position="56"/>
    </location>
</feature>
<protein>
    <recommendedName>
        <fullName evidence="1">TubC N-terminal docking domain-containing protein</fullName>
    </recommendedName>
</protein>
<name>A0A377VSI1_KLEPN</name>
<dbReference type="EMBL" id="UGLB01000002">
    <property type="protein sequence ID" value="STT45363.1"/>
    <property type="molecule type" value="Genomic_DNA"/>
</dbReference>
<evidence type="ECO:0000313" key="2">
    <source>
        <dbReference type="EMBL" id="STT45363.1"/>
    </source>
</evidence>
<proteinExistence type="predicted"/>
<dbReference type="Pfam" id="PF18563">
    <property type="entry name" value="TubC_N"/>
    <property type="match status" value="1"/>
</dbReference>
<sequence>MTDHSIAFELLQRLRNRGAQLWEEQGKLNYRAPQGVISADDLHTLRAHKANVLAILAGEQQQTTLIADETARFAPFPLSQVAGGVSGRA</sequence>
<dbReference type="Gene3D" id="1.10.10.1830">
    <property type="entry name" value="Non-ribosomal peptide synthase, adenylation domain"/>
    <property type="match status" value="1"/>
</dbReference>
<gene>
    <name evidence="2" type="ORF">NCTC9637_00204</name>
</gene>
<dbReference type="Proteomes" id="UP000255099">
    <property type="component" value="Unassembled WGS sequence"/>
</dbReference>
<dbReference type="InterPro" id="IPR044894">
    <property type="entry name" value="TubC_N_sf"/>
</dbReference>
<dbReference type="InterPro" id="IPR041464">
    <property type="entry name" value="TubC_N"/>
</dbReference>